<sequence length="97" mass="11554">MSSLETLKTKIEKMPQYHQIEVFSILKRNSDIHINENKNGTFINLTELKEEVIFSLNNYVNYVDEQTGRLDIIENEKKRLEETYFNKDNKDNVELTI</sequence>
<evidence type="ECO:0000256" key="1">
    <source>
        <dbReference type="SAM" id="Coils"/>
    </source>
</evidence>
<accession>A0A6C0BX74</accession>
<dbReference type="AlphaFoldDB" id="A0A6C0BX74"/>
<protein>
    <recommendedName>
        <fullName evidence="3">NET domain-containing protein</fullName>
    </recommendedName>
</protein>
<reference evidence="2" key="1">
    <citation type="journal article" date="2020" name="Nature">
        <title>Giant virus diversity and host interactions through global metagenomics.</title>
        <authorList>
            <person name="Schulz F."/>
            <person name="Roux S."/>
            <person name="Paez-Espino D."/>
            <person name="Jungbluth S."/>
            <person name="Walsh D.A."/>
            <person name="Denef V.J."/>
            <person name="McMahon K.D."/>
            <person name="Konstantinidis K.T."/>
            <person name="Eloe-Fadrosh E.A."/>
            <person name="Kyrpides N.C."/>
            <person name="Woyke T."/>
        </authorList>
    </citation>
    <scope>NUCLEOTIDE SEQUENCE</scope>
    <source>
        <strain evidence="2">GVMAG-M-3300020166-5</strain>
    </source>
</reference>
<evidence type="ECO:0000313" key="2">
    <source>
        <dbReference type="EMBL" id="QHS96927.1"/>
    </source>
</evidence>
<keyword evidence="1" id="KW-0175">Coiled coil</keyword>
<organism evidence="2">
    <name type="scientific">viral metagenome</name>
    <dbReference type="NCBI Taxonomy" id="1070528"/>
    <lineage>
        <taxon>unclassified sequences</taxon>
        <taxon>metagenomes</taxon>
        <taxon>organismal metagenomes</taxon>
    </lineage>
</organism>
<evidence type="ECO:0008006" key="3">
    <source>
        <dbReference type="Google" id="ProtNLM"/>
    </source>
</evidence>
<proteinExistence type="predicted"/>
<dbReference type="EMBL" id="MN739281">
    <property type="protein sequence ID" value="QHS96927.1"/>
    <property type="molecule type" value="Genomic_DNA"/>
</dbReference>
<name>A0A6C0BX74_9ZZZZ</name>
<feature type="coiled-coil region" evidence="1">
    <location>
        <begin position="63"/>
        <end position="90"/>
    </location>
</feature>